<name>A0A6P0C6U0_9RHOB</name>
<keyword evidence="1" id="KW-0812">Transmembrane</keyword>
<dbReference type="RefSeq" id="WP_164351688.1">
    <property type="nucleotide sequence ID" value="NZ_JAABNT010000001.1"/>
</dbReference>
<keyword evidence="1" id="KW-1133">Transmembrane helix</keyword>
<reference evidence="2 3" key="1">
    <citation type="submission" date="2020-01" db="EMBL/GenBank/DDBJ databases">
        <title>Sulfitobacter sediminilitoris sp. nov., isolated from a tidal flat.</title>
        <authorList>
            <person name="Park S."/>
            <person name="Yoon J.-H."/>
        </authorList>
    </citation>
    <scope>NUCLEOTIDE SEQUENCE [LARGE SCALE GENOMIC DNA]</scope>
    <source>
        <strain evidence="2 3">JBTF-M27</strain>
    </source>
</reference>
<dbReference type="AlphaFoldDB" id="A0A6P0C6U0"/>
<accession>A0A6P0C6U0</accession>
<dbReference type="Proteomes" id="UP000468591">
    <property type="component" value="Unassembled WGS sequence"/>
</dbReference>
<sequence>MKSLIRSVRWTGVRRFAVPFGIMGACIWLLATRIDASTFTQLPSAIRAVPLALWGMAAGFAALSL</sequence>
<protein>
    <submittedName>
        <fullName evidence="2">Uncharacterized protein</fullName>
    </submittedName>
</protein>
<dbReference type="PROSITE" id="PS51257">
    <property type="entry name" value="PROKAR_LIPOPROTEIN"/>
    <property type="match status" value="1"/>
</dbReference>
<keyword evidence="3" id="KW-1185">Reference proteome</keyword>
<gene>
    <name evidence="2" type="ORF">GV827_00210</name>
</gene>
<evidence type="ECO:0000313" key="3">
    <source>
        <dbReference type="Proteomes" id="UP000468591"/>
    </source>
</evidence>
<comment type="caution">
    <text evidence="2">The sequence shown here is derived from an EMBL/GenBank/DDBJ whole genome shotgun (WGS) entry which is preliminary data.</text>
</comment>
<evidence type="ECO:0000313" key="2">
    <source>
        <dbReference type="EMBL" id="NEK20828.1"/>
    </source>
</evidence>
<proteinExistence type="predicted"/>
<evidence type="ECO:0000256" key="1">
    <source>
        <dbReference type="SAM" id="Phobius"/>
    </source>
</evidence>
<feature type="transmembrane region" description="Helical" evidence="1">
    <location>
        <begin position="44"/>
        <end position="63"/>
    </location>
</feature>
<dbReference type="EMBL" id="JAABNT010000001">
    <property type="protein sequence ID" value="NEK20828.1"/>
    <property type="molecule type" value="Genomic_DNA"/>
</dbReference>
<feature type="transmembrane region" description="Helical" evidence="1">
    <location>
        <begin position="12"/>
        <end position="32"/>
    </location>
</feature>
<keyword evidence="1" id="KW-0472">Membrane</keyword>
<organism evidence="2 3">
    <name type="scientific">Sulfitobacter sediminilitoris</name>
    <dbReference type="NCBI Taxonomy" id="2698830"/>
    <lineage>
        <taxon>Bacteria</taxon>
        <taxon>Pseudomonadati</taxon>
        <taxon>Pseudomonadota</taxon>
        <taxon>Alphaproteobacteria</taxon>
        <taxon>Rhodobacterales</taxon>
        <taxon>Roseobacteraceae</taxon>
        <taxon>Sulfitobacter</taxon>
    </lineage>
</organism>